<name>A0ABD0RFH2_CIRMR</name>
<comment type="similarity">
    <text evidence="1">Belongs to the TRAFAC class TrmE-Era-EngA-EngB-Septin-like GTPase superfamily. AIG1/Toc34/Toc159-like paraseptin GTPase family. IAN subfamily.</text>
</comment>
<dbReference type="PANTHER" id="PTHR10903:SF186">
    <property type="entry name" value="GTPASE IMAP FAMILY MEMBER 4-LIKE-RELATED"/>
    <property type="match status" value="1"/>
</dbReference>
<dbReference type="Gene3D" id="3.40.50.300">
    <property type="entry name" value="P-loop containing nucleotide triphosphate hydrolases"/>
    <property type="match status" value="1"/>
</dbReference>
<dbReference type="InterPro" id="IPR006703">
    <property type="entry name" value="G_AIG1"/>
</dbReference>
<keyword evidence="7" id="KW-1185">Reference proteome</keyword>
<evidence type="ECO:0000256" key="4">
    <source>
        <dbReference type="SAM" id="MobiDB-lite"/>
    </source>
</evidence>
<evidence type="ECO:0000259" key="5">
    <source>
        <dbReference type="PROSITE" id="PS51720"/>
    </source>
</evidence>
<dbReference type="Pfam" id="PF04548">
    <property type="entry name" value="AIG1"/>
    <property type="match status" value="1"/>
</dbReference>
<keyword evidence="2" id="KW-0547">Nucleotide-binding</keyword>
<dbReference type="Proteomes" id="UP001529510">
    <property type="component" value="Unassembled WGS sequence"/>
</dbReference>
<sequence length="333" mass="40311">MNLVTSECSVKHATVSDRSVSVVDTPGLFDTQIKPEEFMKEIARSIYLSSPGPHAFLIVLPVNMKFTDQELQILWIIELLFGKEVLKYSIIVFTHGDLLKEPVEKHVVRNSKLRHLVDQCGGRFHVFNNRDQNNREQVNDLLLKIDTMIKQTGGEHYSNRMFEDSLKFRREEEEKRRREEERKQQDEKQRQEEIERVRKETEEKIRAEMEAKHQSELKRLKERRQREYEERERQQKQRQVEFERAIKDIEVKIRADIEAKSRSELQRLVARIQREDEERTQLQKRRQNEIETVREMIQTIREEIEAERSEQEKHRARRQIENKERKQQQKQSQ</sequence>
<evidence type="ECO:0000256" key="3">
    <source>
        <dbReference type="ARBA" id="ARBA00023134"/>
    </source>
</evidence>
<comment type="caution">
    <text evidence="6">The sequence shown here is derived from an EMBL/GenBank/DDBJ whole genome shotgun (WGS) entry which is preliminary data.</text>
</comment>
<proteinExistence type="inferred from homology"/>
<dbReference type="EMBL" id="JAMKFB020000003">
    <property type="protein sequence ID" value="KAL0196825.1"/>
    <property type="molecule type" value="Genomic_DNA"/>
</dbReference>
<keyword evidence="3" id="KW-0342">GTP-binding</keyword>
<dbReference type="FunFam" id="3.40.50.300:FF:000366">
    <property type="entry name" value="GTPase, IMAP family member 2"/>
    <property type="match status" value="1"/>
</dbReference>
<evidence type="ECO:0000313" key="7">
    <source>
        <dbReference type="Proteomes" id="UP001529510"/>
    </source>
</evidence>
<dbReference type="InterPro" id="IPR027417">
    <property type="entry name" value="P-loop_NTPase"/>
</dbReference>
<dbReference type="InterPro" id="IPR045058">
    <property type="entry name" value="GIMA/IAN/Toc"/>
</dbReference>
<reference evidence="6 7" key="1">
    <citation type="submission" date="2024-05" db="EMBL/GenBank/DDBJ databases">
        <title>Genome sequencing and assembly of Indian major carp, Cirrhinus mrigala (Hamilton, 1822).</title>
        <authorList>
            <person name="Mohindra V."/>
            <person name="Chowdhury L.M."/>
            <person name="Lal K."/>
            <person name="Jena J.K."/>
        </authorList>
    </citation>
    <scope>NUCLEOTIDE SEQUENCE [LARGE SCALE GENOMIC DNA]</scope>
    <source>
        <strain evidence="6">CM1030</strain>
        <tissue evidence="6">Blood</tissue>
    </source>
</reference>
<dbReference type="AlphaFoldDB" id="A0ABD0RFH2"/>
<gene>
    <name evidence="6" type="ORF">M9458_005365</name>
</gene>
<feature type="region of interest" description="Disordered" evidence="4">
    <location>
        <begin position="175"/>
        <end position="197"/>
    </location>
</feature>
<dbReference type="GO" id="GO:0005525">
    <property type="term" value="F:GTP binding"/>
    <property type="evidence" value="ECO:0007669"/>
    <property type="project" value="UniProtKB-KW"/>
</dbReference>
<organism evidence="6 7">
    <name type="scientific">Cirrhinus mrigala</name>
    <name type="common">Mrigala</name>
    <dbReference type="NCBI Taxonomy" id="683832"/>
    <lineage>
        <taxon>Eukaryota</taxon>
        <taxon>Metazoa</taxon>
        <taxon>Chordata</taxon>
        <taxon>Craniata</taxon>
        <taxon>Vertebrata</taxon>
        <taxon>Euteleostomi</taxon>
        <taxon>Actinopterygii</taxon>
        <taxon>Neopterygii</taxon>
        <taxon>Teleostei</taxon>
        <taxon>Ostariophysi</taxon>
        <taxon>Cypriniformes</taxon>
        <taxon>Cyprinidae</taxon>
        <taxon>Labeoninae</taxon>
        <taxon>Labeonini</taxon>
        <taxon>Cirrhinus</taxon>
    </lineage>
</organism>
<dbReference type="PANTHER" id="PTHR10903">
    <property type="entry name" value="GTPASE, IMAP FAMILY MEMBER-RELATED"/>
    <property type="match status" value="1"/>
</dbReference>
<feature type="region of interest" description="Disordered" evidence="4">
    <location>
        <begin position="304"/>
        <end position="333"/>
    </location>
</feature>
<evidence type="ECO:0000256" key="2">
    <source>
        <dbReference type="ARBA" id="ARBA00022741"/>
    </source>
</evidence>
<dbReference type="PROSITE" id="PS51720">
    <property type="entry name" value="G_AIG1"/>
    <property type="match status" value="1"/>
</dbReference>
<dbReference type="SUPFAM" id="SSF52540">
    <property type="entry name" value="P-loop containing nucleoside triphosphate hydrolases"/>
    <property type="match status" value="1"/>
</dbReference>
<evidence type="ECO:0000313" key="6">
    <source>
        <dbReference type="EMBL" id="KAL0196825.1"/>
    </source>
</evidence>
<evidence type="ECO:0000256" key="1">
    <source>
        <dbReference type="ARBA" id="ARBA00008535"/>
    </source>
</evidence>
<accession>A0ABD0RFH2</accession>
<feature type="domain" description="AIG1-type G" evidence="5">
    <location>
        <begin position="1"/>
        <end position="166"/>
    </location>
</feature>
<feature type="compositionally biased region" description="Basic and acidic residues" evidence="4">
    <location>
        <begin position="304"/>
        <end position="327"/>
    </location>
</feature>
<protein>
    <recommendedName>
        <fullName evidence="5">AIG1-type G domain-containing protein</fullName>
    </recommendedName>
</protein>